<reference evidence="3" key="2">
    <citation type="submission" date="2010-01" db="EMBL/GenBank/DDBJ databases">
        <title>The complete genome of Conexibacter woesei DSM 14684.</title>
        <authorList>
            <consortium name="US DOE Joint Genome Institute (JGI-PGF)"/>
            <person name="Lucas S."/>
            <person name="Copeland A."/>
            <person name="Lapidus A."/>
            <person name="Glavina del Rio T."/>
            <person name="Dalin E."/>
            <person name="Tice H."/>
            <person name="Bruce D."/>
            <person name="Goodwin L."/>
            <person name="Pitluck S."/>
            <person name="Kyrpides N."/>
            <person name="Mavromatis K."/>
            <person name="Ivanova N."/>
            <person name="Mikhailova N."/>
            <person name="Chertkov O."/>
            <person name="Brettin T."/>
            <person name="Detter J.C."/>
            <person name="Han C."/>
            <person name="Larimer F."/>
            <person name="Land M."/>
            <person name="Hauser L."/>
            <person name="Markowitz V."/>
            <person name="Cheng J.-F."/>
            <person name="Hugenholtz P."/>
            <person name="Woyke T."/>
            <person name="Wu D."/>
            <person name="Pukall R."/>
            <person name="Steenblock K."/>
            <person name="Schneider S."/>
            <person name="Klenk H.-P."/>
            <person name="Eisen J.A."/>
        </authorList>
    </citation>
    <scope>NUCLEOTIDE SEQUENCE [LARGE SCALE GENOMIC DNA]</scope>
    <source>
        <strain evidence="3">DSM 14684 / CIP 108061 / JCM 11494 / NBRC 100937 / ID131577</strain>
    </source>
</reference>
<dbReference type="KEGG" id="cwo:Cwoe_0705"/>
<keyword evidence="1" id="KW-0732">Signal</keyword>
<dbReference type="AlphaFoldDB" id="D3F9H1"/>
<sequence length="310" mass="32030" precursor="true">MRVRAMFRTALTIAALGLAAAAMTAAPASAATRCPATFQVLHDDHIGAMSLPAGAYTVSVNDVSCAAASTLFSRFLEDYDGHLPSPWVANASKRSFTRSGSSTGFSVKLAAYPPAPPTPPTPGSPTVCPATFSVLHNDGIGDVSFPKGAYRTTLLSRGISCQQASTLFSDFLDDADGDLPDGWRVAALSGSARGGVFRNAAGTSFQQQLTTARTGGGGTSTNGSVACGPFRVLHNDHIGSLYLPKGTYDVYTLSADALSCSQATRQFTSFLNAAKVPSPWVIDAATGTFTRGAGSDTGFRVKPATRGTIS</sequence>
<evidence type="ECO:0000256" key="1">
    <source>
        <dbReference type="SAM" id="SignalP"/>
    </source>
</evidence>
<keyword evidence="3" id="KW-1185">Reference proteome</keyword>
<evidence type="ECO:0000313" key="3">
    <source>
        <dbReference type="Proteomes" id="UP000008229"/>
    </source>
</evidence>
<evidence type="ECO:0000313" key="2">
    <source>
        <dbReference type="EMBL" id="ADB49138.1"/>
    </source>
</evidence>
<protein>
    <submittedName>
        <fullName evidence="2">Uncharacterized protein</fullName>
    </submittedName>
</protein>
<proteinExistence type="predicted"/>
<dbReference type="STRING" id="469383.Cwoe_0705"/>
<gene>
    <name evidence="2" type="ordered locus">Cwoe_0705</name>
</gene>
<feature type="chain" id="PRO_5003043315" evidence="1">
    <location>
        <begin position="31"/>
        <end position="310"/>
    </location>
</feature>
<reference evidence="2 3" key="1">
    <citation type="journal article" date="2010" name="Stand. Genomic Sci.">
        <title>Complete genome sequence of Conexibacter woesei type strain (ID131577).</title>
        <authorList>
            <person name="Pukall R."/>
            <person name="Lapidus A."/>
            <person name="Glavina Del Rio T."/>
            <person name="Copeland A."/>
            <person name="Tice H."/>
            <person name="Cheng J.-F."/>
            <person name="Lucas S."/>
            <person name="Chen F."/>
            <person name="Nolan M."/>
            <person name="Bruce D."/>
            <person name="Goodwin L."/>
            <person name="Pitluck S."/>
            <person name="Mavromatis K."/>
            <person name="Ivanova N."/>
            <person name="Ovchinnikova G."/>
            <person name="Pati A."/>
            <person name="Chen A."/>
            <person name="Palaniappan K."/>
            <person name="Land M."/>
            <person name="Hauser L."/>
            <person name="Chang Y.-J."/>
            <person name="Jeffries C.D."/>
            <person name="Chain P."/>
            <person name="Meincke L."/>
            <person name="Sims D."/>
            <person name="Brettin T."/>
            <person name="Detter J.C."/>
            <person name="Rohde M."/>
            <person name="Goeker M."/>
            <person name="Bristow J."/>
            <person name="Eisen J.A."/>
            <person name="Markowitz V."/>
            <person name="Kyrpides N.C."/>
            <person name="Klenk H.-P."/>
            <person name="Hugenholtz P."/>
        </authorList>
    </citation>
    <scope>NUCLEOTIDE SEQUENCE [LARGE SCALE GENOMIC DNA]</scope>
    <source>
        <strain evidence="3">DSM 14684 / CIP 108061 / JCM 11494 / NBRC 100937 / ID131577</strain>
    </source>
</reference>
<name>D3F9H1_CONWI</name>
<accession>D3F9H1</accession>
<dbReference type="HOGENOM" id="CLU_896327_0_0_11"/>
<dbReference type="Proteomes" id="UP000008229">
    <property type="component" value="Chromosome"/>
</dbReference>
<dbReference type="EMBL" id="CP001854">
    <property type="protein sequence ID" value="ADB49138.1"/>
    <property type="molecule type" value="Genomic_DNA"/>
</dbReference>
<feature type="signal peptide" evidence="1">
    <location>
        <begin position="1"/>
        <end position="30"/>
    </location>
</feature>
<organism evidence="2 3">
    <name type="scientific">Conexibacter woesei (strain DSM 14684 / CCUG 47730 / CIP 108061 / JCM 11494 / NBRC 100937 / ID131577)</name>
    <dbReference type="NCBI Taxonomy" id="469383"/>
    <lineage>
        <taxon>Bacteria</taxon>
        <taxon>Bacillati</taxon>
        <taxon>Actinomycetota</taxon>
        <taxon>Thermoleophilia</taxon>
        <taxon>Solirubrobacterales</taxon>
        <taxon>Conexibacteraceae</taxon>
        <taxon>Conexibacter</taxon>
    </lineage>
</organism>